<evidence type="ECO:0000256" key="1">
    <source>
        <dbReference type="SAM" id="MobiDB-lite"/>
    </source>
</evidence>
<dbReference type="KEGG" id="saci:Sinac_1121"/>
<evidence type="ECO:0000313" key="2">
    <source>
        <dbReference type="EMBL" id="AGA25517.1"/>
    </source>
</evidence>
<dbReference type="AlphaFoldDB" id="L0D8F8"/>
<dbReference type="SUPFAM" id="SSF56300">
    <property type="entry name" value="Metallo-dependent phosphatases"/>
    <property type="match status" value="1"/>
</dbReference>
<keyword evidence="3" id="KW-1185">Reference proteome</keyword>
<reference evidence="2 3" key="1">
    <citation type="submission" date="2012-02" db="EMBL/GenBank/DDBJ databases">
        <title>Complete sequence of chromosome of Singulisphaera acidiphila DSM 18658.</title>
        <authorList>
            <consortium name="US DOE Joint Genome Institute (JGI-PGF)"/>
            <person name="Lucas S."/>
            <person name="Copeland A."/>
            <person name="Lapidus A."/>
            <person name="Glavina del Rio T."/>
            <person name="Dalin E."/>
            <person name="Tice H."/>
            <person name="Bruce D."/>
            <person name="Goodwin L."/>
            <person name="Pitluck S."/>
            <person name="Peters L."/>
            <person name="Ovchinnikova G."/>
            <person name="Chertkov O."/>
            <person name="Kyrpides N."/>
            <person name="Mavromatis K."/>
            <person name="Ivanova N."/>
            <person name="Brettin T."/>
            <person name="Detter J.C."/>
            <person name="Han C."/>
            <person name="Larimer F."/>
            <person name="Land M."/>
            <person name="Hauser L."/>
            <person name="Markowitz V."/>
            <person name="Cheng J.-F."/>
            <person name="Hugenholtz P."/>
            <person name="Woyke T."/>
            <person name="Wu D."/>
            <person name="Tindall B."/>
            <person name="Pomrenke H."/>
            <person name="Brambilla E."/>
            <person name="Klenk H.-P."/>
            <person name="Eisen J.A."/>
        </authorList>
    </citation>
    <scope>NUCLEOTIDE SEQUENCE [LARGE SCALE GENOMIC DNA]</scope>
    <source>
        <strain evidence="3">ATCC BAA-1392 / DSM 18658 / VKM B-2454 / MOB10</strain>
    </source>
</reference>
<dbReference type="Gene3D" id="3.60.21.10">
    <property type="match status" value="1"/>
</dbReference>
<dbReference type="eggNOG" id="COG1407">
    <property type="taxonomic scope" value="Bacteria"/>
</dbReference>
<dbReference type="STRING" id="886293.Sinac_1121"/>
<dbReference type="OrthoDB" id="273273at2"/>
<dbReference type="Proteomes" id="UP000010798">
    <property type="component" value="Chromosome"/>
</dbReference>
<evidence type="ECO:0000313" key="3">
    <source>
        <dbReference type="Proteomes" id="UP000010798"/>
    </source>
</evidence>
<accession>L0D8F8</accession>
<dbReference type="InterPro" id="IPR029052">
    <property type="entry name" value="Metallo-depent_PP-like"/>
</dbReference>
<dbReference type="EMBL" id="CP003364">
    <property type="protein sequence ID" value="AGA25517.1"/>
    <property type="molecule type" value="Genomic_DNA"/>
</dbReference>
<dbReference type="PANTHER" id="PTHR39323">
    <property type="entry name" value="BLR1149 PROTEIN"/>
    <property type="match status" value="1"/>
</dbReference>
<dbReference type="RefSeq" id="WP_015244693.1">
    <property type="nucleotide sequence ID" value="NC_019892.1"/>
</dbReference>
<name>L0D8F8_SINAD</name>
<gene>
    <name evidence="2" type="ordered locus">Sinac_1121</name>
</gene>
<feature type="region of interest" description="Disordered" evidence="1">
    <location>
        <begin position="1"/>
        <end position="20"/>
    </location>
</feature>
<organism evidence="2 3">
    <name type="scientific">Singulisphaera acidiphila (strain ATCC BAA-1392 / DSM 18658 / VKM B-2454 / MOB10)</name>
    <dbReference type="NCBI Taxonomy" id="886293"/>
    <lineage>
        <taxon>Bacteria</taxon>
        <taxon>Pseudomonadati</taxon>
        <taxon>Planctomycetota</taxon>
        <taxon>Planctomycetia</taxon>
        <taxon>Isosphaerales</taxon>
        <taxon>Isosphaeraceae</taxon>
        <taxon>Singulisphaera</taxon>
    </lineage>
</organism>
<sequence>MLGSAPRSEGIIRADSAPHSPGFPGPDGWLLAPEGAAIHLAERTAVIADVHLGYEWARASRGDCLPAHSLAETLAKLAILFDRWPVNRLIVAGDLVESPLPCRRTAEDLGGLTRWLDARQVSLLLVHGNHDPRPAAGTLQTQEVAGWTIGHGHRPIDAQRSISGHIHPVLRVGAVTAPCFLVGQRTIILPAFSPNAAGWNVMAGFPELPRPVEPLRCIAGAGGELLDFGLISTLPVRLRAPRGGEVSA</sequence>
<protein>
    <submittedName>
        <fullName evidence="2">Putative phosphoesterase, ICC</fullName>
    </submittedName>
</protein>
<dbReference type="HOGENOM" id="CLU_075478_0_1_0"/>
<dbReference type="PANTHER" id="PTHR39323:SF1">
    <property type="entry name" value="BLR1149 PROTEIN"/>
    <property type="match status" value="1"/>
</dbReference>
<dbReference type="GO" id="GO:0016787">
    <property type="term" value="F:hydrolase activity"/>
    <property type="evidence" value="ECO:0007669"/>
    <property type="project" value="InterPro"/>
</dbReference>
<proteinExistence type="predicted"/>